<feature type="compositionally biased region" description="Acidic residues" evidence="1">
    <location>
        <begin position="146"/>
        <end position="158"/>
    </location>
</feature>
<feature type="non-terminal residue" evidence="2">
    <location>
        <position position="169"/>
    </location>
</feature>
<proteinExistence type="predicted"/>
<dbReference type="Proteomes" id="UP001140091">
    <property type="component" value="Unassembled WGS sequence"/>
</dbReference>
<comment type="caution">
    <text evidence="2">The sequence shown here is derived from an EMBL/GenBank/DDBJ whole genome shotgun (WGS) entry which is preliminary data.</text>
</comment>
<evidence type="ECO:0000313" key="3">
    <source>
        <dbReference type="Proteomes" id="UP001140091"/>
    </source>
</evidence>
<organism evidence="2 3">
    <name type="scientific">Candolleomyces eurysporus</name>
    <dbReference type="NCBI Taxonomy" id="2828524"/>
    <lineage>
        <taxon>Eukaryota</taxon>
        <taxon>Fungi</taxon>
        <taxon>Dikarya</taxon>
        <taxon>Basidiomycota</taxon>
        <taxon>Agaricomycotina</taxon>
        <taxon>Agaricomycetes</taxon>
        <taxon>Agaricomycetidae</taxon>
        <taxon>Agaricales</taxon>
        <taxon>Agaricineae</taxon>
        <taxon>Psathyrellaceae</taxon>
        <taxon>Candolleomyces</taxon>
    </lineage>
</organism>
<protein>
    <submittedName>
        <fullName evidence="2">Uncharacterized protein</fullName>
    </submittedName>
</protein>
<sequence length="169" mass="19376">MPTLEFLTIIVLGVISITVPGARLYGAHHLFITIAGNHWKTVSSMRRPEVRERALRQALEILGLDPRHATADKLRWLRYPAPKNTLKKPVTYPAIYKEDIHVLPECIMEMVTGSWKEKYPIKLPPETLHYIEWTRAYFARCAEDAQQQDEDEDEDDASDWSTTVGSLSS</sequence>
<dbReference type="EMBL" id="JANBPK010000856">
    <property type="protein sequence ID" value="KAJ2929869.1"/>
    <property type="molecule type" value="Genomic_DNA"/>
</dbReference>
<evidence type="ECO:0000256" key="1">
    <source>
        <dbReference type="SAM" id="MobiDB-lite"/>
    </source>
</evidence>
<feature type="compositionally biased region" description="Polar residues" evidence="1">
    <location>
        <begin position="159"/>
        <end position="169"/>
    </location>
</feature>
<reference evidence="2" key="1">
    <citation type="submission" date="2022-06" db="EMBL/GenBank/DDBJ databases">
        <title>Genome Sequence of Candolleomyces eurysporus.</title>
        <authorList>
            <person name="Buettner E."/>
        </authorList>
    </citation>
    <scope>NUCLEOTIDE SEQUENCE</scope>
    <source>
        <strain evidence="2">VTCC 930004</strain>
    </source>
</reference>
<dbReference type="OrthoDB" id="2907489at2759"/>
<keyword evidence="3" id="KW-1185">Reference proteome</keyword>
<accession>A0A9W8J9E1</accession>
<dbReference type="AlphaFoldDB" id="A0A9W8J9E1"/>
<name>A0A9W8J9E1_9AGAR</name>
<feature type="region of interest" description="Disordered" evidence="1">
    <location>
        <begin position="144"/>
        <end position="169"/>
    </location>
</feature>
<gene>
    <name evidence="2" type="ORF">H1R20_g7251</name>
</gene>
<evidence type="ECO:0000313" key="2">
    <source>
        <dbReference type="EMBL" id="KAJ2929869.1"/>
    </source>
</evidence>